<feature type="transmembrane region" description="Helical" evidence="5">
    <location>
        <begin position="44"/>
        <end position="63"/>
    </location>
</feature>
<keyword evidence="3 5" id="KW-1133">Transmembrane helix</keyword>
<comment type="caution">
    <text evidence="7">The sequence shown here is derived from an EMBL/GenBank/DDBJ whole genome shotgun (WGS) entry which is preliminary data.</text>
</comment>
<gene>
    <name evidence="7" type="ORF">J2S00_003588</name>
</gene>
<keyword evidence="4 5" id="KW-0472">Membrane</keyword>
<reference evidence="7 8" key="1">
    <citation type="submission" date="2023-07" db="EMBL/GenBank/DDBJ databases">
        <title>Genomic Encyclopedia of Type Strains, Phase IV (KMG-IV): sequencing the most valuable type-strain genomes for metagenomic binning, comparative biology and taxonomic classification.</title>
        <authorList>
            <person name="Goeker M."/>
        </authorList>
    </citation>
    <scope>NUCLEOTIDE SEQUENCE [LARGE SCALE GENOMIC DNA]</scope>
    <source>
        <strain evidence="7 8">DSM 17740</strain>
    </source>
</reference>
<feature type="transmembrane region" description="Helical" evidence="5">
    <location>
        <begin position="69"/>
        <end position="91"/>
    </location>
</feature>
<accession>A0ABU0CWF0</accession>
<evidence type="ECO:0000256" key="4">
    <source>
        <dbReference type="ARBA" id="ARBA00023136"/>
    </source>
</evidence>
<protein>
    <recommendedName>
        <fullName evidence="6">Methylamine utilisation protein MauE domain-containing protein</fullName>
    </recommendedName>
</protein>
<evidence type="ECO:0000256" key="1">
    <source>
        <dbReference type="ARBA" id="ARBA00004141"/>
    </source>
</evidence>
<feature type="domain" description="Methylamine utilisation protein MauE" evidence="6">
    <location>
        <begin position="2"/>
        <end position="130"/>
    </location>
</feature>
<feature type="transmembrane region" description="Helical" evidence="5">
    <location>
        <begin position="6"/>
        <end position="24"/>
    </location>
</feature>
<evidence type="ECO:0000259" key="6">
    <source>
        <dbReference type="Pfam" id="PF07291"/>
    </source>
</evidence>
<dbReference type="InterPro" id="IPR009908">
    <property type="entry name" value="Methylamine_util_MauE"/>
</dbReference>
<feature type="transmembrane region" description="Helical" evidence="5">
    <location>
        <begin position="136"/>
        <end position="157"/>
    </location>
</feature>
<dbReference type="RefSeq" id="WP_307342911.1">
    <property type="nucleotide sequence ID" value="NZ_JAUSUQ010000018.1"/>
</dbReference>
<evidence type="ECO:0000313" key="7">
    <source>
        <dbReference type="EMBL" id="MDQ0340748.1"/>
    </source>
</evidence>
<dbReference type="EMBL" id="JAUSUQ010000018">
    <property type="protein sequence ID" value="MDQ0340748.1"/>
    <property type="molecule type" value="Genomic_DNA"/>
</dbReference>
<evidence type="ECO:0000256" key="5">
    <source>
        <dbReference type="SAM" id="Phobius"/>
    </source>
</evidence>
<organism evidence="7 8">
    <name type="scientific">Caldalkalibacillus uzonensis</name>
    <dbReference type="NCBI Taxonomy" id="353224"/>
    <lineage>
        <taxon>Bacteria</taxon>
        <taxon>Bacillati</taxon>
        <taxon>Bacillota</taxon>
        <taxon>Bacilli</taxon>
        <taxon>Bacillales</taxon>
        <taxon>Bacillaceae</taxon>
        <taxon>Caldalkalibacillus</taxon>
    </lineage>
</organism>
<keyword evidence="8" id="KW-1185">Reference proteome</keyword>
<evidence type="ECO:0000256" key="2">
    <source>
        <dbReference type="ARBA" id="ARBA00022692"/>
    </source>
</evidence>
<comment type="subcellular location">
    <subcellularLocation>
        <location evidence="1">Membrane</location>
        <topology evidence="1">Multi-pass membrane protein</topology>
    </subcellularLocation>
</comment>
<sequence length="175" mass="19533">MDVFLNGMVFSLFALFLLSSLQKIVHLRHFLDTVTAYNILPQSIARVAGALIPFLELAGAILLTSAKTMMYGATILIFLLLSFLFAVVQVIKTKRNVICGCYGRFLEAQADLFTLVKIFVLLILTFVVILTPPNDAAVYTPLSVSIGLFLTGMILLCQKIWTHHQHTMRILRSTK</sequence>
<proteinExistence type="predicted"/>
<keyword evidence="2 5" id="KW-0812">Transmembrane</keyword>
<feature type="transmembrane region" description="Helical" evidence="5">
    <location>
        <begin position="112"/>
        <end position="130"/>
    </location>
</feature>
<dbReference type="Proteomes" id="UP001232445">
    <property type="component" value="Unassembled WGS sequence"/>
</dbReference>
<name>A0ABU0CWF0_9BACI</name>
<evidence type="ECO:0000256" key="3">
    <source>
        <dbReference type="ARBA" id="ARBA00022989"/>
    </source>
</evidence>
<evidence type="ECO:0000313" key="8">
    <source>
        <dbReference type="Proteomes" id="UP001232445"/>
    </source>
</evidence>
<dbReference type="Pfam" id="PF07291">
    <property type="entry name" value="MauE"/>
    <property type="match status" value="1"/>
</dbReference>